<dbReference type="InterPro" id="IPR002028">
    <property type="entry name" value="Trp_synthase_suA"/>
</dbReference>
<dbReference type="NCBIfam" id="TIGR00262">
    <property type="entry name" value="trpA"/>
    <property type="match status" value="1"/>
</dbReference>
<dbReference type="FunFam" id="3.20.20.70:FF:000037">
    <property type="entry name" value="Tryptophan synthase alpha chain"/>
    <property type="match status" value="1"/>
</dbReference>
<organism evidence="11 12">
    <name type="scientific">Sutterella wadsworthensis 2_1_59BFAA</name>
    <dbReference type="NCBI Taxonomy" id="742823"/>
    <lineage>
        <taxon>Bacteria</taxon>
        <taxon>Pseudomonadati</taxon>
        <taxon>Pseudomonadota</taxon>
        <taxon>Betaproteobacteria</taxon>
        <taxon>Burkholderiales</taxon>
        <taxon>Sutterellaceae</taxon>
        <taxon>Sutterella</taxon>
    </lineage>
</organism>
<dbReference type="Pfam" id="PF00290">
    <property type="entry name" value="Trp_syntA"/>
    <property type="match status" value="1"/>
</dbReference>
<comment type="similarity">
    <text evidence="9 10">Belongs to the TrpA family.</text>
</comment>
<keyword evidence="5 9" id="KW-0822">Tryptophan biosynthesis</keyword>
<dbReference type="PANTHER" id="PTHR43406:SF1">
    <property type="entry name" value="TRYPTOPHAN SYNTHASE ALPHA CHAIN, CHLOROPLASTIC"/>
    <property type="match status" value="1"/>
</dbReference>
<gene>
    <name evidence="9" type="primary">trpA</name>
    <name evidence="11" type="ORF">HMPREF9465_00981</name>
</gene>
<dbReference type="EC" id="4.2.1.20" evidence="9"/>
<evidence type="ECO:0000256" key="1">
    <source>
        <dbReference type="ARBA" id="ARBA00003365"/>
    </source>
</evidence>
<dbReference type="GO" id="GO:0004834">
    <property type="term" value="F:tryptophan synthase activity"/>
    <property type="evidence" value="ECO:0007669"/>
    <property type="project" value="UniProtKB-UniRule"/>
</dbReference>
<dbReference type="InterPro" id="IPR013785">
    <property type="entry name" value="Aldolase_TIM"/>
</dbReference>
<feature type="active site" description="Proton acceptor" evidence="9">
    <location>
        <position position="61"/>
    </location>
</feature>
<dbReference type="AlphaFoldDB" id="K1JI94"/>
<dbReference type="PATRIC" id="fig|742823.3.peg.964"/>
<evidence type="ECO:0000256" key="8">
    <source>
        <dbReference type="ARBA" id="ARBA00049047"/>
    </source>
</evidence>
<evidence type="ECO:0000313" key="12">
    <source>
        <dbReference type="Proteomes" id="UP000005835"/>
    </source>
</evidence>
<dbReference type="SUPFAM" id="SSF51366">
    <property type="entry name" value="Ribulose-phoshate binding barrel"/>
    <property type="match status" value="1"/>
</dbReference>
<dbReference type="GO" id="GO:0005829">
    <property type="term" value="C:cytosol"/>
    <property type="evidence" value="ECO:0007669"/>
    <property type="project" value="TreeGrafter"/>
</dbReference>
<comment type="caution">
    <text evidence="11">The sequence shown here is derived from an EMBL/GenBank/DDBJ whole genome shotgun (WGS) entry which is preliminary data.</text>
</comment>
<evidence type="ECO:0000256" key="7">
    <source>
        <dbReference type="ARBA" id="ARBA00023239"/>
    </source>
</evidence>
<keyword evidence="12" id="KW-1185">Reference proteome</keyword>
<dbReference type="PANTHER" id="PTHR43406">
    <property type="entry name" value="TRYPTOPHAN SYNTHASE, ALPHA CHAIN"/>
    <property type="match status" value="1"/>
</dbReference>
<dbReference type="STRING" id="742823.HMPREF9465_00981"/>
<evidence type="ECO:0000256" key="6">
    <source>
        <dbReference type="ARBA" id="ARBA00023141"/>
    </source>
</evidence>
<accession>K1JI94</accession>
<protein>
    <recommendedName>
        <fullName evidence="9">Tryptophan synthase alpha chain</fullName>
        <ecNumber evidence="9">4.2.1.20</ecNumber>
    </recommendedName>
</protein>
<comment type="function">
    <text evidence="1 9">The alpha subunit is responsible for the aldol cleavage of indoleglycerol phosphate to indole and glyceraldehyde 3-phosphate.</text>
</comment>
<evidence type="ECO:0000256" key="4">
    <source>
        <dbReference type="ARBA" id="ARBA00022605"/>
    </source>
</evidence>
<dbReference type="UniPathway" id="UPA00035">
    <property type="reaction ID" value="UER00044"/>
</dbReference>
<reference evidence="11 12" key="1">
    <citation type="submission" date="2012-05" db="EMBL/GenBank/DDBJ databases">
        <title>The Genome Sequence of Sutterella wadsworthensis 2_1_59BFAA.</title>
        <authorList>
            <consortium name="The Broad Institute Genome Sequencing Platform"/>
            <person name="Earl A."/>
            <person name="Ward D."/>
            <person name="Feldgarden M."/>
            <person name="Gevers D."/>
            <person name="Daigneault M."/>
            <person name="Strauss J."/>
            <person name="Allen-Vercoe E."/>
            <person name="Walker B."/>
            <person name="Young S.K."/>
            <person name="Zeng Q."/>
            <person name="Gargeya S."/>
            <person name="Fitzgerald M."/>
            <person name="Haas B."/>
            <person name="Abouelleil A."/>
            <person name="Alvarado L."/>
            <person name="Arachchi H.M."/>
            <person name="Berlin A.M."/>
            <person name="Chapman S.B."/>
            <person name="Goldberg J."/>
            <person name="Griggs A."/>
            <person name="Gujja S."/>
            <person name="Hansen M."/>
            <person name="Howarth C."/>
            <person name="Imamovic A."/>
            <person name="Larimer J."/>
            <person name="McCowen C."/>
            <person name="Montmayeur A."/>
            <person name="Murphy C."/>
            <person name="Neiman D."/>
            <person name="Pearson M."/>
            <person name="Priest M."/>
            <person name="Roberts A."/>
            <person name="Saif S."/>
            <person name="Shea T."/>
            <person name="Sisk P."/>
            <person name="Sykes S."/>
            <person name="Wortman J."/>
            <person name="Nusbaum C."/>
            <person name="Birren B."/>
        </authorList>
    </citation>
    <scope>NUCLEOTIDE SEQUENCE [LARGE SCALE GENOMIC DNA]</scope>
    <source>
        <strain evidence="11 12">2_1_59BFAA</strain>
    </source>
</reference>
<evidence type="ECO:0000256" key="10">
    <source>
        <dbReference type="RuleBase" id="RU003662"/>
    </source>
</evidence>
<dbReference type="InterPro" id="IPR011060">
    <property type="entry name" value="RibuloseP-bd_barrel"/>
</dbReference>
<dbReference type="Gene3D" id="3.20.20.70">
    <property type="entry name" value="Aldolase class I"/>
    <property type="match status" value="1"/>
</dbReference>
<comment type="catalytic activity">
    <reaction evidence="8 9">
        <text>(1S,2R)-1-C-(indol-3-yl)glycerol 3-phosphate + L-serine = D-glyceraldehyde 3-phosphate + L-tryptophan + H2O</text>
        <dbReference type="Rhea" id="RHEA:10532"/>
        <dbReference type="ChEBI" id="CHEBI:15377"/>
        <dbReference type="ChEBI" id="CHEBI:33384"/>
        <dbReference type="ChEBI" id="CHEBI:57912"/>
        <dbReference type="ChEBI" id="CHEBI:58866"/>
        <dbReference type="ChEBI" id="CHEBI:59776"/>
        <dbReference type="EC" id="4.2.1.20"/>
    </reaction>
</comment>
<name>K1JI94_9BURK</name>
<dbReference type="Proteomes" id="UP000005835">
    <property type="component" value="Unassembled WGS sequence"/>
</dbReference>
<dbReference type="CDD" id="cd04724">
    <property type="entry name" value="Tryptophan_synthase_alpha"/>
    <property type="match status" value="1"/>
</dbReference>
<dbReference type="eggNOG" id="COG0159">
    <property type="taxonomic scope" value="Bacteria"/>
</dbReference>
<comment type="pathway">
    <text evidence="2 9">Amino-acid biosynthesis; L-tryptophan biosynthesis; L-tryptophan from chorismate: step 5/5.</text>
</comment>
<keyword evidence="7 9" id="KW-0456">Lyase</keyword>
<evidence type="ECO:0000256" key="3">
    <source>
        <dbReference type="ARBA" id="ARBA00011270"/>
    </source>
</evidence>
<comment type="subunit">
    <text evidence="3 9">Tetramer of two alpha and two beta chains.</text>
</comment>
<dbReference type="HOGENOM" id="CLU_016734_0_4_4"/>
<sequence length="273" mass="28701">MTERFENLFARLAQRREGAFVPFVNLCDPDPETSLAVLETLVASGADALELGIPFSDPCADGPVVEASADRALANGATPARCLDVLRRFRTAHPETPVCLMLYINLVATPGVRRFMQAAADAGADAVLIPDLPTSMREAEPEWDEAAREAGLHLVAIVPPNASDERVARIAGLTSGYTYLLSRVGITGTDHASGTPAERIIRDLERAKAPPTLLGFGISTPGHVRRALEAGAAGVIVGSALVKIVSEHLGDRDAMLKALGSAAASFKAATRTA</sequence>
<keyword evidence="4 9" id="KW-0028">Amino-acid biosynthesis</keyword>
<keyword evidence="6 9" id="KW-0057">Aromatic amino acid biosynthesis</keyword>
<dbReference type="HAMAP" id="MF_00131">
    <property type="entry name" value="Trp_synth_alpha"/>
    <property type="match status" value="1"/>
</dbReference>
<dbReference type="RefSeq" id="WP_005434698.1">
    <property type="nucleotide sequence ID" value="NZ_JH815515.1"/>
</dbReference>
<evidence type="ECO:0000256" key="5">
    <source>
        <dbReference type="ARBA" id="ARBA00022822"/>
    </source>
</evidence>
<proteinExistence type="inferred from homology"/>
<dbReference type="EMBL" id="ADMG01000027">
    <property type="protein sequence ID" value="EKB31370.1"/>
    <property type="molecule type" value="Genomic_DNA"/>
</dbReference>
<evidence type="ECO:0000256" key="2">
    <source>
        <dbReference type="ARBA" id="ARBA00004733"/>
    </source>
</evidence>
<evidence type="ECO:0000313" key="11">
    <source>
        <dbReference type="EMBL" id="EKB31370.1"/>
    </source>
</evidence>
<feature type="active site" description="Proton acceptor" evidence="9">
    <location>
        <position position="50"/>
    </location>
</feature>
<evidence type="ECO:0000256" key="9">
    <source>
        <dbReference type="HAMAP-Rule" id="MF_00131"/>
    </source>
</evidence>